<evidence type="ECO:0000313" key="3">
    <source>
        <dbReference type="EMBL" id="CAK7923047.1"/>
    </source>
</evidence>
<evidence type="ECO:0000313" key="4">
    <source>
        <dbReference type="Proteomes" id="UP001162060"/>
    </source>
</evidence>
<dbReference type="EMBL" id="CAKLBY020000067">
    <property type="protein sequence ID" value="CAK7923047.1"/>
    <property type="molecule type" value="Genomic_DNA"/>
</dbReference>
<sequence length="219" mass="24514">MDVQIGSLYHFHQRLGHLAYDTVERMASNPDSGITLTDRARPTCISCAQGNQTKKAQSRKDTGANSEQMTPPMRSIVQLLSRLPRLNEGQGREEVRTFLAFFERQFECRIHVLRTDGGAEYANVDLLCKSTGVARQVGEVRNQASNGKAERMHRTVLNMARSMIFANRLPVSFWGDAVEYAAYILNHRPKSANAKRASPLEVLTKHAPDLRDIIAFGSV</sequence>
<dbReference type="InterPro" id="IPR001584">
    <property type="entry name" value="Integrase_cat-core"/>
</dbReference>
<dbReference type="GO" id="GO:0003676">
    <property type="term" value="F:nucleic acid binding"/>
    <property type="evidence" value="ECO:0007669"/>
    <property type="project" value="InterPro"/>
</dbReference>
<accession>A0AAV1TNM8</accession>
<dbReference type="SUPFAM" id="SSF53098">
    <property type="entry name" value="Ribonuclease H-like"/>
    <property type="match status" value="1"/>
</dbReference>
<comment type="caution">
    <text evidence="3">The sequence shown here is derived from an EMBL/GenBank/DDBJ whole genome shotgun (WGS) entry which is preliminary data.</text>
</comment>
<protein>
    <recommendedName>
        <fullName evidence="2">Integrase catalytic domain-containing protein</fullName>
    </recommendedName>
</protein>
<organism evidence="3 4">
    <name type="scientific">Peronospora matthiolae</name>
    <dbReference type="NCBI Taxonomy" id="2874970"/>
    <lineage>
        <taxon>Eukaryota</taxon>
        <taxon>Sar</taxon>
        <taxon>Stramenopiles</taxon>
        <taxon>Oomycota</taxon>
        <taxon>Peronosporomycetes</taxon>
        <taxon>Peronosporales</taxon>
        <taxon>Peronosporaceae</taxon>
        <taxon>Peronospora</taxon>
    </lineage>
</organism>
<feature type="region of interest" description="Disordered" evidence="1">
    <location>
        <begin position="49"/>
        <end position="69"/>
    </location>
</feature>
<dbReference type="PROSITE" id="PS50994">
    <property type="entry name" value="INTEGRASE"/>
    <property type="match status" value="1"/>
</dbReference>
<evidence type="ECO:0000256" key="1">
    <source>
        <dbReference type="SAM" id="MobiDB-lite"/>
    </source>
</evidence>
<evidence type="ECO:0000259" key="2">
    <source>
        <dbReference type="PROSITE" id="PS50994"/>
    </source>
</evidence>
<dbReference type="InterPro" id="IPR012337">
    <property type="entry name" value="RNaseH-like_sf"/>
</dbReference>
<reference evidence="3" key="1">
    <citation type="submission" date="2024-01" db="EMBL/GenBank/DDBJ databases">
        <authorList>
            <person name="Webb A."/>
        </authorList>
    </citation>
    <scope>NUCLEOTIDE SEQUENCE</scope>
    <source>
        <strain evidence="3">Pm1</strain>
    </source>
</reference>
<dbReference type="Proteomes" id="UP001162060">
    <property type="component" value="Unassembled WGS sequence"/>
</dbReference>
<dbReference type="PANTHER" id="PTHR42648:SF28">
    <property type="entry name" value="TRANSPOSON-ENCODED PROTEIN WITH RIBONUCLEASE H-LIKE AND RETROVIRUS ZINC FINGER-LIKE DOMAINS"/>
    <property type="match status" value="1"/>
</dbReference>
<feature type="domain" description="Integrase catalytic" evidence="2">
    <location>
        <begin position="38"/>
        <end position="207"/>
    </location>
</feature>
<dbReference type="PANTHER" id="PTHR42648">
    <property type="entry name" value="TRANSPOSASE, PUTATIVE-RELATED"/>
    <property type="match status" value="1"/>
</dbReference>
<dbReference type="AlphaFoldDB" id="A0AAV1TNM8"/>
<name>A0AAV1TNM8_9STRA</name>
<dbReference type="InterPro" id="IPR039537">
    <property type="entry name" value="Retrotran_Ty1/copia-like"/>
</dbReference>
<gene>
    <name evidence="3" type="ORF">PM001_LOCUS8202</name>
</gene>
<dbReference type="Gene3D" id="3.30.420.10">
    <property type="entry name" value="Ribonuclease H-like superfamily/Ribonuclease H"/>
    <property type="match status" value="1"/>
</dbReference>
<proteinExistence type="predicted"/>
<dbReference type="GO" id="GO:0015074">
    <property type="term" value="P:DNA integration"/>
    <property type="evidence" value="ECO:0007669"/>
    <property type="project" value="InterPro"/>
</dbReference>
<dbReference type="InterPro" id="IPR036397">
    <property type="entry name" value="RNaseH_sf"/>
</dbReference>